<gene>
    <name evidence="3" type="ORF">LWI28_020426</name>
</gene>
<dbReference type="SUPFAM" id="SSF55347">
    <property type="entry name" value="Glyceraldehyde-3-phosphate dehydrogenase-like, C-terminal domain"/>
    <property type="match status" value="1"/>
</dbReference>
<dbReference type="GO" id="GO:0008652">
    <property type="term" value="P:amino acid biosynthetic process"/>
    <property type="evidence" value="ECO:0007669"/>
    <property type="project" value="InterPro"/>
</dbReference>
<dbReference type="Pfam" id="PF02774">
    <property type="entry name" value="Semialdhyde_dhC"/>
    <property type="match status" value="1"/>
</dbReference>
<evidence type="ECO:0000313" key="4">
    <source>
        <dbReference type="Proteomes" id="UP001064489"/>
    </source>
</evidence>
<dbReference type="Gene3D" id="3.30.360.10">
    <property type="entry name" value="Dihydrodipicolinate Reductase, domain 2"/>
    <property type="match status" value="1"/>
</dbReference>
<evidence type="ECO:0000256" key="1">
    <source>
        <dbReference type="SAM" id="MobiDB-lite"/>
    </source>
</evidence>
<evidence type="ECO:0000259" key="2">
    <source>
        <dbReference type="Pfam" id="PF02774"/>
    </source>
</evidence>
<accession>A0AAD5JEQ7</accession>
<feature type="region of interest" description="Disordered" evidence="1">
    <location>
        <begin position="134"/>
        <end position="153"/>
    </location>
</feature>
<reference evidence="3" key="1">
    <citation type="journal article" date="2022" name="Plant J.">
        <title>Strategies of tolerance reflected in two North American maple genomes.</title>
        <authorList>
            <person name="McEvoy S.L."/>
            <person name="Sezen U.U."/>
            <person name="Trouern-Trend A."/>
            <person name="McMahon S.M."/>
            <person name="Schaberg P.G."/>
            <person name="Yang J."/>
            <person name="Wegrzyn J.L."/>
            <person name="Swenson N.G."/>
        </authorList>
    </citation>
    <scope>NUCLEOTIDE SEQUENCE</scope>
    <source>
        <strain evidence="3">91603</strain>
    </source>
</reference>
<dbReference type="PANTHER" id="PTHR46278:SF2">
    <property type="entry name" value="ASPARTATE-SEMIALDEHYDE DEHYDROGENASE"/>
    <property type="match status" value="1"/>
</dbReference>
<evidence type="ECO:0000313" key="3">
    <source>
        <dbReference type="EMBL" id="KAI9196037.1"/>
    </source>
</evidence>
<name>A0AAD5JEQ7_ACENE</name>
<organism evidence="3 4">
    <name type="scientific">Acer negundo</name>
    <name type="common">Box elder</name>
    <dbReference type="NCBI Taxonomy" id="4023"/>
    <lineage>
        <taxon>Eukaryota</taxon>
        <taxon>Viridiplantae</taxon>
        <taxon>Streptophyta</taxon>
        <taxon>Embryophyta</taxon>
        <taxon>Tracheophyta</taxon>
        <taxon>Spermatophyta</taxon>
        <taxon>Magnoliopsida</taxon>
        <taxon>eudicotyledons</taxon>
        <taxon>Gunneridae</taxon>
        <taxon>Pentapetalae</taxon>
        <taxon>rosids</taxon>
        <taxon>malvids</taxon>
        <taxon>Sapindales</taxon>
        <taxon>Sapindaceae</taxon>
        <taxon>Hippocastanoideae</taxon>
        <taxon>Acereae</taxon>
        <taxon>Acer</taxon>
    </lineage>
</organism>
<keyword evidence="4" id="KW-1185">Reference proteome</keyword>
<protein>
    <recommendedName>
        <fullName evidence="2">Semialdehyde dehydrogenase dimerisation domain-containing protein</fullName>
    </recommendedName>
</protein>
<reference evidence="3" key="2">
    <citation type="submission" date="2023-02" db="EMBL/GenBank/DDBJ databases">
        <authorList>
            <person name="Swenson N.G."/>
            <person name="Wegrzyn J.L."/>
            <person name="Mcevoy S.L."/>
        </authorList>
    </citation>
    <scope>NUCLEOTIDE SEQUENCE</scope>
    <source>
        <strain evidence="3">91603</strain>
        <tissue evidence="3">Leaf</tissue>
    </source>
</reference>
<dbReference type="EMBL" id="JAJSOW010000003">
    <property type="protein sequence ID" value="KAI9196037.1"/>
    <property type="molecule type" value="Genomic_DNA"/>
</dbReference>
<dbReference type="PANTHER" id="PTHR46278">
    <property type="entry name" value="DEHYDROGENASE, PUTATIVE-RELATED"/>
    <property type="match status" value="1"/>
</dbReference>
<sequence length="153" mass="17400">MATTATMTVDSDKVVMTDSLSLATVPLQRAEMIDHYEIRYVFNLFSHNAPIVSNGYNEEEMKLVKETRKIWNDKDVRVSATCIRVPVMRANVESVNLQFENPLDEVKHGLGTFKSSLKGGVHIVKADQEDTTWKNPEPNHYHAKRSSYCPEDT</sequence>
<dbReference type="InterPro" id="IPR012280">
    <property type="entry name" value="Semialdhyde_DH_dimer_dom"/>
</dbReference>
<proteinExistence type="predicted"/>
<feature type="domain" description="Semialdehyde dehydrogenase dimerisation" evidence="2">
    <location>
        <begin position="34"/>
        <end position="115"/>
    </location>
</feature>
<dbReference type="Proteomes" id="UP001064489">
    <property type="component" value="Chromosome 1"/>
</dbReference>
<dbReference type="GO" id="GO:0016620">
    <property type="term" value="F:oxidoreductase activity, acting on the aldehyde or oxo group of donors, NAD or NADP as acceptor"/>
    <property type="evidence" value="ECO:0007669"/>
    <property type="project" value="InterPro"/>
</dbReference>
<dbReference type="GO" id="GO:0046983">
    <property type="term" value="F:protein dimerization activity"/>
    <property type="evidence" value="ECO:0007669"/>
    <property type="project" value="InterPro"/>
</dbReference>
<dbReference type="AlphaFoldDB" id="A0AAD5JEQ7"/>
<comment type="caution">
    <text evidence="3">The sequence shown here is derived from an EMBL/GenBank/DDBJ whole genome shotgun (WGS) entry which is preliminary data.</text>
</comment>